<dbReference type="Pfam" id="PF07702">
    <property type="entry name" value="UTRA"/>
    <property type="match status" value="1"/>
</dbReference>
<dbReference type="SUPFAM" id="SSF46785">
    <property type="entry name" value="Winged helix' DNA-binding domain"/>
    <property type="match status" value="1"/>
</dbReference>
<dbReference type="InterPro" id="IPR011663">
    <property type="entry name" value="UTRA"/>
</dbReference>
<dbReference type="SMART" id="SM00345">
    <property type="entry name" value="HTH_GNTR"/>
    <property type="match status" value="1"/>
</dbReference>
<dbReference type="SUPFAM" id="SSF64288">
    <property type="entry name" value="Chorismate lyase-like"/>
    <property type="match status" value="1"/>
</dbReference>
<keyword evidence="3" id="KW-0804">Transcription</keyword>
<keyword evidence="2" id="KW-0238">DNA-binding</keyword>
<evidence type="ECO:0000259" key="4">
    <source>
        <dbReference type="PROSITE" id="PS50949"/>
    </source>
</evidence>
<dbReference type="Proteomes" id="UP000605361">
    <property type="component" value="Unassembled WGS sequence"/>
</dbReference>
<dbReference type="InterPro" id="IPR050679">
    <property type="entry name" value="Bact_HTH_transcr_reg"/>
</dbReference>
<dbReference type="GO" id="GO:0003677">
    <property type="term" value="F:DNA binding"/>
    <property type="evidence" value="ECO:0007669"/>
    <property type="project" value="UniProtKB-KW"/>
</dbReference>
<evidence type="ECO:0000256" key="1">
    <source>
        <dbReference type="ARBA" id="ARBA00023015"/>
    </source>
</evidence>
<dbReference type="SMART" id="SM00866">
    <property type="entry name" value="UTRA"/>
    <property type="match status" value="1"/>
</dbReference>
<keyword evidence="6" id="KW-1185">Reference proteome</keyword>
<keyword evidence="1" id="KW-0805">Transcription regulation</keyword>
<dbReference type="InterPro" id="IPR028978">
    <property type="entry name" value="Chorismate_lyase_/UTRA_dom_sf"/>
</dbReference>
<dbReference type="PANTHER" id="PTHR44846">
    <property type="entry name" value="MANNOSYL-D-GLYCERATE TRANSPORT/METABOLISM SYSTEM REPRESSOR MNGR-RELATED"/>
    <property type="match status" value="1"/>
</dbReference>
<dbReference type="InterPro" id="IPR000524">
    <property type="entry name" value="Tscrpt_reg_HTH_GntR"/>
</dbReference>
<dbReference type="InterPro" id="IPR036388">
    <property type="entry name" value="WH-like_DNA-bd_sf"/>
</dbReference>
<accession>A0A931AP40</accession>
<dbReference type="Pfam" id="PF00392">
    <property type="entry name" value="GntR"/>
    <property type="match status" value="1"/>
</dbReference>
<gene>
    <name evidence="5" type="ORF">ITP53_43510</name>
</gene>
<reference evidence="5" key="1">
    <citation type="submission" date="2020-11" db="EMBL/GenBank/DDBJ databases">
        <title>Whole-genome analyses of Nonomuraea sp. K274.</title>
        <authorList>
            <person name="Veyisoglu A."/>
        </authorList>
    </citation>
    <scope>NUCLEOTIDE SEQUENCE</scope>
    <source>
        <strain evidence="5">K274</strain>
    </source>
</reference>
<protein>
    <submittedName>
        <fullName evidence="5">GntR family transcriptional regulator</fullName>
    </submittedName>
</protein>
<evidence type="ECO:0000256" key="3">
    <source>
        <dbReference type="ARBA" id="ARBA00023163"/>
    </source>
</evidence>
<dbReference type="AlphaFoldDB" id="A0A931AP40"/>
<evidence type="ECO:0000256" key="2">
    <source>
        <dbReference type="ARBA" id="ARBA00023125"/>
    </source>
</evidence>
<evidence type="ECO:0000313" key="5">
    <source>
        <dbReference type="EMBL" id="MBF8192437.1"/>
    </source>
</evidence>
<dbReference type="Gene3D" id="1.10.10.10">
    <property type="entry name" value="Winged helix-like DNA-binding domain superfamily/Winged helix DNA-binding domain"/>
    <property type="match status" value="1"/>
</dbReference>
<evidence type="ECO:0000313" key="6">
    <source>
        <dbReference type="Proteomes" id="UP000605361"/>
    </source>
</evidence>
<name>A0A931AP40_9ACTN</name>
<dbReference type="Gene3D" id="3.40.1410.10">
    <property type="entry name" value="Chorismate lyase-like"/>
    <property type="match status" value="1"/>
</dbReference>
<dbReference type="GO" id="GO:0045892">
    <property type="term" value="P:negative regulation of DNA-templated transcription"/>
    <property type="evidence" value="ECO:0007669"/>
    <property type="project" value="TreeGrafter"/>
</dbReference>
<feature type="domain" description="HTH gntR-type" evidence="4">
    <location>
        <begin position="1"/>
        <end position="63"/>
    </location>
</feature>
<dbReference type="EMBL" id="JADOGI010000210">
    <property type="protein sequence ID" value="MBF8192437.1"/>
    <property type="molecule type" value="Genomic_DNA"/>
</dbReference>
<dbReference type="CDD" id="cd07377">
    <property type="entry name" value="WHTH_GntR"/>
    <property type="match status" value="1"/>
</dbReference>
<dbReference type="PROSITE" id="PS50949">
    <property type="entry name" value="HTH_GNTR"/>
    <property type="match status" value="1"/>
</dbReference>
<organism evidence="5 6">
    <name type="scientific">Nonomuraea cypriaca</name>
    <dbReference type="NCBI Taxonomy" id="1187855"/>
    <lineage>
        <taxon>Bacteria</taxon>
        <taxon>Bacillati</taxon>
        <taxon>Actinomycetota</taxon>
        <taxon>Actinomycetes</taxon>
        <taxon>Streptosporangiales</taxon>
        <taxon>Streptosporangiaceae</taxon>
        <taxon>Nonomuraea</taxon>
    </lineage>
</organism>
<dbReference type="InterPro" id="IPR036390">
    <property type="entry name" value="WH_DNA-bd_sf"/>
</dbReference>
<proteinExistence type="predicted"/>
<dbReference type="PANTHER" id="PTHR44846:SF17">
    <property type="entry name" value="GNTR-FAMILY TRANSCRIPTIONAL REGULATOR"/>
    <property type="match status" value="1"/>
</dbReference>
<dbReference type="GO" id="GO:0003700">
    <property type="term" value="F:DNA-binding transcription factor activity"/>
    <property type="evidence" value="ECO:0007669"/>
    <property type="project" value="InterPro"/>
</dbReference>
<comment type="caution">
    <text evidence="5">The sequence shown here is derived from an EMBL/GenBank/DDBJ whole genome shotgun (WGS) entry which is preliminary data.</text>
</comment>
<sequence length="264" mass="28614">MADELRRRIEAGECLPGTRLPSRPEIMREWGVSDAVAKQAIGVLISEGLAVARPGAGTFVTERPPVRKLVRAWYGRRAGGSPFRASLAEQGREGSWSYRSETTFAPAYVRERLGLGEPEGRRHDVLCTSYVFTSDGRPVMLSTSYEPLDLTRGTDIVVPEEGPHGGRGVFERMLAIGVVIDRWDETVGARPGSIEECDQLQIARGSVVLTITRTYEAGERVVEMAEIVLPADRFLLGYSGPMPLDGLASGLSGAGRGLGENGEK</sequence>